<dbReference type="AlphaFoldDB" id="A0A7J8T396"/>
<dbReference type="EMBL" id="JABFAC010000013">
    <property type="protein sequence ID" value="MBA0632515.1"/>
    <property type="molecule type" value="Genomic_DNA"/>
</dbReference>
<evidence type="ECO:0000313" key="2">
    <source>
        <dbReference type="EMBL" id="MBA0632515.1"/>
    </source>
</evidence>
<proteinExistence type="predicted"/>
<evidence type="ECO:0000256" key="1">
    <source>
        <dbReference type="SAM" id="Phobius"/>
    </source>
</evidence>
<feature type="transmembrane region" description="Helical" evidence="1">
    <location>
        <begin position="12"/>
        <end position="33"/>
    </location>
</feature>
<evidence type="ECO:0000313" key="3">
    <source>
        <dbReference type="Proteomes" id="UP000593561"/>
    </source>
</evidence>
<accession>A0A7J8T396</accession>
<dbReference type="Proteomes" id="UP000593561">
    <property type="component" value="Unassembled WGS sequence"/>
</dbReference>
<keyword evidence="1" id="KW-0812">Transmembrane</keyword>
<keyword evidence="1" id="KW-1133">Transmembrane helix</keyword>
<reference evidence="2 3" key="1">
    <citation type="journal article" date="2019" name="Genome Biol. Evol.">
        <title>Insights into the evolution of the New World diploid cottons (Gossypium, subgenus Houzingenia) based on genome sequencing.</title>
        <authorList>
            <person name="Grover C.E."/>
            <person name="Arick M.A. 2nd"/>
            <person name="Thrash A."/>
            <person name="Conover J.L."/>
            <person name="Sanders W.S."/>
            <person name="Peterson D.G."/>
            <person name="Frelichowski J.E."/>
            <person name="Scheffler J.A."/>
            <person name="Scheffler B.E."/>
            <person name="Wendel J.F."/>
        </authorList>
    </citation>
    <scope>NUCLEOTIDE SEQUENCE [LARGE SCALE GENOMIC DNA]</scope>
    <source>
        <strain evidence="2">27</strain>
        <tissue evidence="2">Leaf</tissue>
    </source>
</reference>
<sequence>MTMRRWCWKSPLLRSLSQVLTFVWWVVFFTTSVI</sequence>
<keyword evidence="3" id="KW-1185">Reference proteome</keyword>
<protein>
    <submittedName>
        <fullName evidence="2">Uncharacterized protein</fullName>
    </submittedName>
</protein>
<name>A0A7J8T396_GOSDV</name>
<organism evidence="2 3">
    <name type="scientific">Gossypium davidsonii</name>
    <name type="common">Davidson's cotton</name>
    <name type="synonym">Gossypium klotzschianum subsp. davidsonii</name>
    <dbReference type="NCBI Taxonomy" id="34287"/>
    <lineage>
        <taxon>Eukaryota</taxon>
        <taxon>Viridiplantae</taxon>
        <taxon>Streptophyta</taxon>
        <taxon>Embryophyta</taxon>
        <taxon>Tracheophyta</taxon>
        <taxon>Spermatophyta</taxon>
        <taxon>Magnoliopsida</taxon>
        <taxon>eudicotyledons</taxon>
        <taxon>Gunneridae</taxon>
        <taxon>Pentapetalae</taxon>
        <taxon>rosids</taxon>
        <taxon>malvids</taxon>
        <taxon>Malvales</taxon>
        <taxon>Malvaceae</taxon>
        <taxon>Malvoideae</taxon>
        <taxon>Gossypium</taxon>
    </lineage>
</organism>
<gene>
    <name evidence="2" type="ORF">Godav_001241</name>
</gene>
<keyword evidence="1" id="KW-0472">Membrane</keyword>
<comment type="caution">
    <text evidence="2">The sequence shown here is derived from an EMBL/GenBank/DDBJ whole genome shotgun (WGS) entry which is preliminary data.</text>
</comment>